<evidence type="ECO:0000313" key="3">
    <source>
        <dbReference type="EMBL" id="GGM08358.1"/>
    </source>
</evidence>
<dbReference type="SUPFAM" id="SSF53613">
    <property type="entry name" value="Ribokinase-like"/>
    <property type="match status" value="1"/>
</dbReference>
<accession>A0A917T3U4</accession>
<name>A0A917T3U4_9ACTN</name>
<proteinExistence type="predicted"/>
<feature type="domain" description="YjeF C-terminal" evidence="2">
    <location>
        <begin position="10"/>
        <end position="78"/>
    </location>
</feature>
<evidence type="ECO:0000313" key="4">
    <source>
        <dbReference type="Proteomes" id="UP000642070"/>
    </source>
</evidence>
<feature type="region of interest" description="Disordered" evidence="1">
    <location>
        <begin position="1"/>
        <end position="29"/>
    </location>
</feature>
<dbReference type="AlphaFoldDB" id="A0A917T3U4"/>
<reference evidence="3" key="1">
    <citation type="journal article" date="2014" name="Int. J. Syst. Evol. Microbiol.">
        <title>Complete genome sequence of Corynebacterium casei LMG S-19264T (=DSM 44701T), isolated from a smear-ripened cheese.</title>
        <authorList>
            <consortium name="US DOE Joint Genome Institute (JGI-PGF)"/>
            <person name="Walter F."/>
            <person name="Albersmeier A."/>
            <person name="Kalinowski J."/>
            <person name="Ruckert C."/>
        </authorList>
    </citation>
    <scope>NUCLEOTIDE SEQUENCE</scope>
    <source>
        <strain evidence="3">JCM 19831</strain>
    </source>
</reference>
<dbReference type="EMBL" id="BMPI01000003">
    <property type="protein sequence ID" value="GGM08358.1"/>
    <property type="molecule type" value="Genomic_DNA"/>
</dbReference>
<dbReference type="InterPro" id="IPR000631">
    <property type="entry name" value="CARKD"/>
</dbReference>
<dbReference type="PROSITE" id="PS51383">
    <property type="entry name" value="YJEF_C_3"/>
    <property type="match status" value="1"/>
</dbReference>
<comment type="caution">
    <text evidence="3">The sequence shown here is derived from an EMBL/GenBank/DDBJ whole genome shotgun (WGS) entry which is preliminary data.</text>
</comment>
<dbReference type="Gene3D" id="3.40.1190.20">
    <property type="match status" value="1"/>
</dbReference>
<dbReference type="InterPro" id="IPR029056">
    <property type="entry name" value="Ribokinase-like"/>
</dbReference>
<reference evidence="3" key="2">
    <citation type="submission" date="2020-09" db="EMBL/GenBank/DDBJ databases">
        <authorList>
            <person name="Sun Q."/>
            <person name="Ohkuma M."/>
        </authorList>
    </citation>
    <scope>NUCLEOTIDE SEQUENCE</scope>
    <source>
        <strain evidence="3">JCM 19831</strain>
    </source>
</reference>
<organism evidence="3 4">
    <name type="scientific">Dactylosporangium sucinum</name>
    <dbReference type="NCBI Taxonomy" id="1424081"/>
    <lineage>
        <taxon>Bacteria</taxon>
        <taxon>Bacillati</taxon>
        <taxon>Actinomycetota</taxon>
        <taxon>Actinomycetes</taxon>
        <taxon>Micromonosporales</taxon>
        <taxon>Micromonosporaceae</taxon>
        <taxon>Dactylosporangium</taxon>
    </lineage>
</organism>
<sequence>MPSRSDTTIITPGLLRRWPLPGGEGDKERRGTVLVIGGSRDTPGGVLLAGIAALRAGAGRLQLAFAASSPSPPAPPPR</sequence>
<dbReference type="RefSeq" id="WP_229834072.1">
    <property type="nucleotide sequence ID" value="NZ_BMPI01000003.1"/>
</dbReference>
<feature type="compositionally biased region" description="Polar residues" evidence="1">
    <location>
        <begin position="1"/>
        <end position="10"/>
    </location>
</feature>
<gene>
    <name evidence="3" type="ORF">GCM10007977_006740</name>
</gene>
<dbReference type="GO" id="GO:0016836">
    <property type="term" value="F:hydro-lyase activity"/>
    <property type="evidence" value="ECO:0007669"/>
    <property type="project" value="InterPro"/>
</dbReference>
<evidence type="ECO:0000259" key="2">
    <source>
        <dbReference type="PROSITE" id="PS51383"/>
    </source>
</evidence>
<evidence type="ECO:0000256" key="1">
    <source>
        <dbReference type="SAM" id="MobiDB-lite"/>
    </source>
</evidence>
<protein>
    <recommendedName>
        <fullName evidence="2">YjeF C-terminal domain-containing protein</fullName>
    </recommendedName>
</protein>
<dbReference type="Proteomes" id="UP000642070">
    <property type="component" value="Unassembled WGS sequence"/>
</dbReference>
<keyword evidence="4" id="KW-1185">Reference proteome</keyword>